<dbReference type="GeneID" id="17311948"/>
<sequence length="301" mass="33025">MKAKSVLYLEAFAACALLAGAGGDTGPLGQGGVYEKDGTFLTGVTGAMWPRPRADDFTRAGLAGLNWTRLSWSNVDCCQKINKVKQWEDVRTGVPDCFCRDILMQSEYKTSSFCMLQQACENALRDFNKVFGEGYMANGRAIHTKPSASLSPDVSQADEWDTESPLRSCMHSSGGRWNVEPCGKKSSGTSWTDPFGRQTTPIQDYMPSKTYGQVVVKGDVNDVHRWHWVPGDLPIVKREWQGKMAGDFKVEPGILAGSKVYPGGRKTELSPTVASSRKVQADCMFAVKVLEECVPRDVAMS</sequence>
<feature type="chain" id="PRO_5008772112" evidence="1">
    <location>
        <begin position="24"/>
        <end position="301"/>
    </location>
</feature>
<reference evidence="2 4" key="1">
    <citation type="journal article" date="2012" name="Nature">
        <title>Algal genomes reveal evolutionary mosaicism and the fate of nucleomorphs.</title>
        <authorList>
            <consortium name="DOE Joint Genome Institute"/>
            <person name="Curtis B.A."/>
            <person name="Tanifuji G."/>
            <person name="Burki F."/>
            <person name="Gruber A."/>
            <person name="Irimia M."/>
            <person name="Maruyama S."/>
            <person name="Arias M.C."/>
            <person name="Ball S.G."/>
            <person name="Gile G.H."/>
            <person name="Hirakawa Y."/>
            <person name="Hopkins J.F."/>
            <person name="Kuo A."/>
            <person name="Rensing S.A."/>
            <person name="Schmutz J."/>
            <person name="Symeonidi A."/>
            <person name="Elias M."/>
            <person name="Eveleigh R.J."/>
            <person name="Herman E.K."/>
            <person name="Klute M.J."/>
            <person name="Nakayama T."/>
            <person name="Obornik M."/>
            <person name="Reyes-Prieto A."/>
            <person name="Armbrust E.V."/>
            <person name="Aves S.J."/>
            <person name="Beiko R.G."/>
            <person name="Coutinho P."/>
            <person name="Dacks J.B."/>
            <person name="Durnford D.G."/>
            <person name="Fast N.M."/>
            <person name="Green B.R."/>
            <person name="Grisdale C.J."/>
            <person name="Hempel F."/>
            <person name="Henrissat B."/>
            <person name="Hoppner M.P."/>
            <person name="Ishida K."/>
            <person name="Kim E."/>
            <person name="Koreny L."/>
            <person name="Kroth P.G."/>
            <person name="Liu Y."/>
            <person name="Malik S.B."/>
            <person name="Maier U.G."/>
            <person name="McRose D."/>
            <person name="Mock T."/>
            <person name="Neilson J.A."/>
            <person name="Onodera N.T."/>
            <person name="Poole A.M."/>
            <person name="Pritham E.J."/>
            <person name="Richards T.A."/>
            <person name="Rocap G."/>
            <person name="Roy S.W."/>
            <person name="Sarai C."/>
            <person name="Schaack S."/>
            <person name="Shirato S."/>
            <person name="Slamovits C.H."/>
            <person name="Spencer D.F."/>
            <person name="Suzuki S."/>
            <person name="Worden A.Z."/>
            <person name="Zauner S."/>
            <person name="Barry K."/>
            <person name="Bell C."/>
            <person name="Bharti A.K."/>
            <person name="Crow J.A."/>
            <person name="Grimwood J."/>
            <person name="Kramer R."/>
            <person name="Lindquist E."/>
            <person name="Lucas S."/>
            <person name="Salamov A."/>
            <person name="McFadden G.I."/>
            <person name="Lane C.E."/>
            <person name="Keeling P.J."/>
            <person name="Gray M.W."/>
            <person name="Grigoriev I.V."/>
            <person name="Archibald J.M."/>
        </authorList>
    </citation>
    <scope>NUCLEOTIDE SEQUENCE</scope>
    <source>
        <strain evidence="2 4">CCMP2712</strain>
    </source>
</reference>
<dbReference type="EnsemblProtists" id="EKX55276">
    <property type="protein sequence ID" value="EKX55276"/>
    <property type="gene ID" value="GUITHDRAFT_131517"/>
</dbReference>
<protein>
    <submittedName>
        <fullName evidence="2 3">Uncharacterized protein</fullName>
    </submittedName>
</protein>
<dbReference type="Proteomes" id="UP000011087">
    <property type="component" value="Unassembled WGS sequence"/>
</dbReference>
<evidence type="ECO:0000313" key="3">
    <source>
        <dbReference type="EnsemblProtists" id="EKX55276"/>
    </source>
</evidence>
<feature type="signal peptide" evidence="1">
    <location>
        <begin position="1"/>
        <end position="23"/>
    </location>
</feature>
<evidence type="ECO:0000313" key="2">
    <source>
        <dbReference type="EMBL" id="EKX55276.1"/>
    </source>
</evidence>
<dbReference type="RefSeq" id="XP_005842256.1">
    <property type="nucleotide sequence ID" value="XM_005842199.1"/>
</dbReference>
<evidence type="ECO:0000256" key="1">
    <source>
        <dbReference type="SAM" id="SignalP"/>
    </source>
</evidence>
<dbReference type="HOGENOM" id="CLU_925727_0_0_1"/>
<organism evidence="2">
    <name type="scientific">Guillardia theta (strain CCMP2712)</name>
    <name type="common">Cryptophyte</name>
    <dbReference type="NCBI Taxonomy" id="905079"/>
    <lineage>
        <taxon>Eukaryota</taxon>
        <taxon>Cryptophyceae</taxon>
        <taxon>Pyrenomonadales</taxon>
        <taxon>Geminigeraceae</taxon>
        <taxon>Guillardia</taxon>
    </lineage>
</organism>
<dbReference type="OrthoDB" id="10518481at2759"/>
<dbReference type="PaxDb" id="55529-EKX55276"/>
<dbReference type="KEGG" id="gtt:GUITHDRAFT_131517"/>
<reference evidence="4" key="2">
    <citation type="submission" date="2012-11" db="EMBL/GenBank/DDBJ databases">
        <authorList>
            <person name="Kuo A."/>
            <person name="Curtis B.A."/>
            <person name="Tanifuji G."/>
            <person name="Burki F."/>
            <person name="Gruber A."/>
            <person name="Irimia M."/>
            <person name="Maruyama S."/>
            <person name="Arias M.C."/>
            <person name="Ball S.G."/>
            <person name="Gile G.H."/>
            <person name="Hirakawa Y."/>
            <person name="Hopkins J.F."/>
            <person name="Rensing S.A."/>
            <person name="Schmutz J."/>
            <person name="Symeonidi A."/>
            <person name="Elias M."/>
            <person name="Eveleigh R.J."/>
            <person name="Herman E.K."/>
            <person name="Klute M.J."/>
            <person name="Nakayama T."/>
            <person name="Obornik M."/>
            <person name="Reyes-Prieto A."/>
            <person name="Armbrust E.V."/>
            <person name="Aves S.J."/>
            <person name="Beiko R.G."/>
            <person name="Coutinho P."/>
            <person name="Dacks J.B."/>
            <person name="Durnford D.G."/>
            <person name="Fast N.M."/>
            <person name="Green B.R."/>
            <person name="Grisdale C."/>
            <person name="Hempe F."/>
            <person name="Henrissat B."/>
            <person name="Hoppner M.P."/>
            <person name="Ishida K.-I."/>
            <person name="Kim E."/>
            <person name="Koreny L."/>
            <person name="Kroth P.G."/>
            <person name="Liu Y."/>
            <person name="Malik S.-B."/>
            <person name="Maier U.G."/>
            <person name="McRose D."/>
            <person name="Mock T."/>
            <person name="Neilson J.A."/>
            <person name="Onodera N.T."/>
            <person name="Poole A.M."/>
            <person name="Pritham E.J."/>
            <person name="Richards T.A."/>
            <person name="Rocap G."/>
            <person name="Roy S.W."/>
            <person name="Sarai C."/>
            <person name="Schaack S."/>
            <person name="Shirato S."/>
            <person name="Slamovits C.H."/>
            <person name="Spencer D.F."/>
            <person name="Suzuki S."/>
            <person name="Worden A.Z."/>
            <person name="Zauner S."/>
            <person name="Barry K."/>
            <person name="Bell C."/>
            <person name="Bharti A.K."/>
            <person name="Crow J.A."/>
            <person name="Grimwood J."/>
            <person name="Kramer R."/>
            <person name="Lindquist E."/>
            <person name="Lucas S."/>
            <person name="Salamov A."/>
            <person name="McFadden G.I."/>
            <person name="Lane C.E."/>
            <person name="Keeling P.J."/>
            <person name="Gray M.W."/>
            <person name="Grigoriev I.V."/>
            <person name="Archibald J.M."/>
        </authorList>
    </citation>
    <scope>NUCLEOTIDE SEQUENCE</scope>
    <source>
        <strain evidence="4">CCMP2712</strain>
    </source>
</reference>
<reference evidence="3" key="3">
    <citation type="submission" date="2016-03" db="UniProtKB">
        <authorList>
            <consortium name="EnsemblProtists"/>
        </authorList>
    </citation>
    <scope>IDENTIFICATION</scope>
</reference>
<proteinExistence type="predicted"/>
<name>L1K3B1_GUITC</name>
<dbReference type="AlphaFoldDB" id="L1K3B1"/>
<keyword evidence="4" id="KW-1185">Reference proteome</keyword>
<evidence type="ECO:0000313" key="4">
    <source>
        <dbReference type="Proteomes" id="UP000011087"/>
    </source>
</evidence>
<gene>
    <name evidence="2" type="ORF">GUITHDRAFT_131517</name>
</gene>
<dbReference type="EMBL" id="JH992965">
    <property type="protein sequence ID" value="EKX55276.1"/>
    <property type="molecule type" value="Genomic_DNA"/>
</dbReference>
<keyword evidence="1" id="KW-0732">Signal</keyword>
<accession>L1K3B1</accession>